<dbReference type="Proteomes" id="UP000499080">
    <property type="component" value="Unassembled WGS sequence"/>
</dbReference>
<protein>
    <submittedName>
        <fullName evidence="1">Uncharacterized protein</fullName>
    </submittedName>
</protein>
<proteinExistence type="predicted"/>
<organism evidence="1 2">
    <name type="scientific">Araneus ventricosus</name>
    <name type="common">Orbweaver spider</name>
    <name type="synonym">Epeira ventricosa</name>
    <dbReference type="NCBI Taxonomy" id="182803"/>
    <lineage>
        <taxon>Eukaryota</taxon>
        <taxon>Metazoa</taxon>
        <taxon>Ecdysozoa</taxon>
        <taxon>Arthropoda</taxon>
        <taxon>Chelicerata</taxon>
        <taxon>Arachnida</taxon>
        <taxon>Araneae</taxon>
        <taxon>Araneomorphae</taxon>
        <taxon>Entelegynae</taxon>
        <taxon>Araneoidea</taxon>
        <taxon>Araneidae</taxon>
        <taxon>Araneus</taxon>
    </lineage>
</organism>
<evidence type="ECO:0000313" key="1">
    <source>
        <dbReference type="EMBL" id="GBN59935.1"/>
    </source>
</evidence>
<dbReference type="InterPro" id="IPR036397">
    <property type="entry name" value="RNaseH_sf"/>
</dbReference>
<dbReference type="Gene3D" id="3.30.420.10">
    <property type="entry name" value="Ribonuclease H-like superfamily/Ribonuclease H"/>
    <property type="match status" value="1"/>
</dbReference>
<dbReference type="AlphaFoldDB" id="A0A4Y2Q6X6"/>
<sequence>MVAVQCFFTNIPEEEYRNIMQRHYHWGTLPTTTGATEQSIEAKMTRLHDQKHHKNCTKTQQAATHHKSLIISLKKEQETGIKTVPFTDMPAKSADASSMDFCVFGLLKCVLSKRRRTTFCGLSKAVQEEYLS</sequence>
<gene>
    <name evidence="1" type="ORF">AVEN_35937_1</name>
</gene>
<dbReference type="GO" id="GO:0003676">
    <property type="term" value="F:nucleic acid binding"/>
    <property type="evidence" value="ECO:0007669"/>
    <property type="project" value="InterPro"/>
</dbReference>
<name>A0A4Y2Q6X6_ARAVE</name>
<accession>A0A4Y2Q6X6</accession>
<evidence type="ECO:0000313" key="2">
    <source>
        <dbReference type="Proteomes" id="UP000499080"/>
    </source>
</evidence>
<reference evidence="1 2" key="1">
    <citation type="journal article" date="2019" name="Sci. Rep.">
        <title>Orb-weaving spider Araneus ventricosus genome elucidates the spidroin gene catalogue.</title>
        <authorList>
            <person name="Kono N."/>
            <person name="Nakamura H."/>
            <person name="Ohtoshi R."/>
            <person name="Moran D.A.P."/>
            <person name="Shinohara A."/>
            <person name="Yoshida Y."/>
            <person name="Fujiwara M."/>
            <person name="Mori M."/>
            <person name="Tomita M."/>
            <person name="Arakawa K."/>
        </authorList>
    </citation>
    <scope>NUCLEOTIDE SEQUENCE [LARGE SCALE GENOMIC DNA]</scope>
</reference>
<keyword evidence="2" id="KW-1185">Reference proteome</keyword>
<comment type="caution">
    <text evidence="1">The sequence shown here is derived from an EMBL/GenBank/DDBJ whole genome shotgun (WGS) entry which is preliminary data.</text>
</comment>
<dbReference type="EMBL" id="BGPR01013278">
    <property type="protein sequence ID" value="GBN59935.1"/>
    <property type="molecule type" value="Genomic_DNA"/>
</dbReference>